<sequence length="218" mass="23375">MTLLTDPVAVAGLVVREVRNGERDGEPTKIAIARRSYPTDREDLWDALTTAERIPRWFLPVTGELKVGGRYQLEGNAGGVIERCAEPESFALTWEMGPQVSWVEVSLAATDAGTLLQLTHEAPVDPDMWKQYGPGAVGVGWDLAMMALGLHLSTGDPVDPNEGLTFPTTPEGTEFVRTAATGWAEAAIAGGDEPAEAHAAAEQTITFYTVEPEEGPES</sequence>
<dbReference type="InterPro" id="IPR013538">
    <property type="entry name" value="ASHA1/2-like_C"/>
</dbReference>
<evidence type="ECO:0000256" key="1">
    <source>
        <dbReference type="ARBA" id="ARBA00006817"/>
    </source>
</evidence>
<feature type="domain" description="Activator of Hsp90 ATPase homologue 1/2-like C-terminal" evidence="2">
    <location>
        <begin position="39"/>
        <end position="147"/>
    </location>
</feature>
<proteinExistence type="inferred from homology"/>
<dbReference type="Gene3D" id="3.30.530.20">
    <property type="match status" value="1"/>
</dbReference>
<organism evidence="3 4">
    <name type="scientific">Nocardia cyriacigeorgica</name>
    <dbReference type="NCBI Taxonomy" id="135487"/>
    <lineage>
        <taxon>Bacteria</taxon>
        <taxon>Bacillati</taxon>
        <taxon>Actinomycetota</taxon>
        <taxon>Actinomycetes</taxon>
        <taxon>Mycobacteriales</taxon>
        <taxon>Nocardiaceae</taxon>
        <taxon>Nocardia</taxon>
    </lineage>
</organism>
<dbReference type="RefSeq" id="WP_130919316.1">
    <property type="nucleotide sequence ID" value="NZ_JARWRF010000045.1"/>
</dbReference>
<reference evidence="3 4" key="1">
    <citation type="submission" date="2019-02" db="EMBL/GenBank/DDBJ databases">
        <authorList>
            <consortium name="Pathogen Informatics"/>
        </authorList>
    </citation>
    <scope>NUCLEOTIDE SEQUENCE [LARGE SCALE GENOMIC DNA]</scope>
    <source>
        <strain evidence="3 4">3012STDY6756504</strain>
    </source>
</reference>
<comment type="similarity">
    <text evidence="1">Belongs to the AHA1 family.</text>
</comment>
<dbReference type="Proteomes" id="UP000290439">
    <property type="component" value="Chromosome"/>
</dbReference>
<evidence type="ECO:0000313" key="3">
    <source>
        <dbReference type="EMBL" id="VFB02019.1"/>
    </source>
</evidence>
<evidence type="ECO:0000259" key="2">
    <source>
        <dbReference type="Pfam" id="PF08327"/>
    </source>
</evidence>
<dbReference type="InterPro" id="IPR023393">
    <property type="entry name" value="START-like_dom_sf"/>
</dbReference>
<protein>
    <submittedName>
        <fullName evidence="3">Activator of Hsp90 ATPase homolog 1-like protein</fullName>
    </submittedName>
</protein>
<accession>A0A4U8WIY9</accession>
<dbReference type="AlphaFoldDB" id="A0A4U8WIY9"/>
<evidence type="ECO:0000313" key="4">
    <source>
        <dbReference type="Proteomes" id="UP000290439"/>
    </source>
</evidence>
<dbReference type="SUPFAM" id="SSF55961">
    <property type="entry name" value="Bet v1-like"/>
    <property type="match status" value="1"/>
</dbReference>
<name>A0A4U8WIY9_9NOCA</name>
<gene>
    <name evidence="3" type="ORF">NCTC10797_05849</name>
</gene>
<dbReference type="EMBL" id="LR215973">
    <property type="protein sequence ID" value="VFB02019.1"/>
    <property type="molecule type" value="Genomic_DNA"/>
</dbReference>
<dbReference type="CDD" id="cd08899">
    <property type="entry name" value="SRPBCC_CalC_Aha1-like_6"/>
    <property type="match status" value="1"/>
</dbReference>
<dbReference type="Pfam" id="PF08327">
    <property type="entry name" value="AHSA1"/>
    <property type="match status" value="1"/>
</dbReference>